<accession>A0A940DHN7</accession>
<dbReference type="NCBIfam" id="TIGR02841">
    <property type="entry name" value="spore_YyaC"/>
    <property type="match status" value="1"/>
</dbReference>
<organism evidence="1 2">
    <name type="scientific">Candidatus Stercoripulliclostridium pullicola</name>
    <dbReference type="NCBI Taxonomy" id="2840953"/>
    <lineage>
        <taxon>Bacteria</taxon>
        <taxon>Bacillati</taxon>
        <taxon>Bacillota</taxon>
        <taxon>Clostridia</taxon>
        <taxon>Eubacteriales</taxon>
        <taxon>Candidatus Stercoripulliclostridium</taxon>
    </lineage>
</organism>
<sequence>MPLPVVICIGSSGVVGDSLGPMVADLLKENYGVPAYVYGGLRAPVNGVNYTRYAAFLAERHRESLVIAVDACVGDKRDVGKIKYSSKGLRAGGALNKNLGAIGDIGILGVVAERSSDNLGALMNVPYALVERMSAAIARKIALLVSELRAPSADAGCVSAVSHT</sequence>
<reference evidence="1" key="2">
    <citation type="journal article" date="2021" name="PeerJ">
        <title>Extensive microbial diversity within the chicken gut microbiome revealed by metagenomics and culture.</title>
        <authorList>
            <person name="Gilroy R."/>
            <person name="Ravi A."/>
            <person name="Getino M."/>
            <person name="Pursley I."/>
            <person name="Horton D.L."/>
            <person name="Alikhan N.F."/>
            <person name="Baker D."/>
            <person name="Gharbi K."/>
            <person name="Hall N."/>
            <person name="Watson M."/>
            <person name="Adriaenssens E.M."/>
            <person name="Foster-Nyarko E."/>
            <person name="Jarju S."/>
            <person name="Secka A."/>
            <person name="Antonio M."/>
            <person name="Oren A."/>
            <person name="Chaudhuri R.R."/>
            <person name="La Ragione R."/>
            <person name="Hildebrand F."/>
            <person name="Pallen M.J."/>
        </authorList>
    </citation>
    <scope>NUCLEOTIDE SEQUENCE</scope>
    <source>
        <strain evidence="1">517</strain>
    </source>
</reference>
<dbReference type="Proteomes" id="UP000727857">
    <property type="component" value="Unassembled WGS sequence"/>
</dbReference>
<name>A0A940DHN7_9FIRM</name>
<dbReference type="EMBL" id="JADINF010000125">
    <property type="protein sequence ID" value="MBO8424337.1"/>
    <property type="molecule type" value="Genomic_DNA"/>
</dbReference>
<gene>
    <name evidence="1" type="primary">yyaC</name>
    <name evidence="1" type="ORF">IAB16_04910</name>
</gene>
<dbReference type="AlphaFoldDB" id="A0A940DHN7"/>
<proteinExistence type="predicted"/>
<dbReference type="InterPro" id="IPR023430">
    <property type="entry name" value="Pept_HybD-like_dom_sf"/>
</dbReference>
<comment type="caution">
    <text evidence="1">The sequence shown here is derived from an EMBL/GenBank/DDBJ whole genome shotgun (WGS) entry which is preliminary data.</text>
</comment>
<dbReference type="GO" id="GO:0008233">
    <property type="term" value="F:peptidase activity"/>
    <property type="evidence" value="ECO:0007669"/>
    <property type="project" value="UniProtKB-KW"/>
</dbReference>
<keyword evidence="1" id="KW-0645">Protease</keyword>
<dbReference type="SUPFAM" id="SSF53163">
    <property type="entry name" value="HybD-like"/>
    <property type="match status" value="1"/>
</dbReference>
<dbReference type="GO" id="GO:0006508">
    <property type="term" value="P:proteolysis"/>
    <property type="evidence" value="ECO:0007669"/>
    <property type="project" value="UniProtKB-KW"/>
</dbReference>
<protein>
    <submittedName>
        <fullName evidence="1">Spore protease YyaC</fullName>
    </submittedName>
</protein>
<reference evidence="1" key="1">
    <citation type="submission" date="2020-10" db="EMBL/GenBank/DDBJ databases">
        <authorList>
            <person name="Gilroy R."/>
        </authorList>
    </citation>
    <scope>NUCLEOTIDE SEQUENCE</scope>
    <source>
        <strain evidence="1">517</strain>
    </source>
</reference>
<dbReference type="InterPro" id="IPR009665">
    <property type="entry name" value="YyaC"/>
</dbReference>
<evidence type="ECO:0000313" key="1">
    <source>
        <dbReference type="EMBL" id="MBO8424337.1"/>
    </source>
</evidence>
<keyword evidence="1" id="KW-0378">Hydrolase</keyword>
<dbReference type="Pfam" id="PF06866">
    <property type="entry name" value="DUF1256"/>
    <property type="match status" value="1"/>
</dbReference>
<evidence type="ECO:0000313" key="2">
    <source>
        <dbReference type="Proteomes" id="UP000727857"/>
    </source>
</evidence>